<feature type="transmembrane region" description="Helical" evidence="6">
    <location>
        <begin position="84"/>
        <end position="103"/>
    </location>
</feature>
<keyword evidence="2" id="KW-1003">Cell membrane</keyword>
<feature type="transmembrane region" description="Helical" evidence="6">
    <location>
        <begin position="51"/>
        <end position="72"/>
    </location>
</feature>
<dbReference type="GO" id="GO:0005886">
    <property type="term" value="C:plasma membrane"/>
    <property type="evidence" value="ECO:0007669"/>
    <property type="project" value="UniProtKB-SubCell"/>
</dbReference>
<keyword evidence="4 6" id="KW-1133">Transmembrane helix</keyword>
<accession>A0A061CUM5</accession>
<dbReference type="InterPro" id="IPR002293">
    <property type="entry name" value="AA/rel_permease1"/>
</dbReference>
<evidence type="ECO:0000256" key="4">
    <source>
        <dbReference type="ARBA" id="ARBA00022989"/>
    </source>
</evidence>
<dbReference type="Gene3D" id="1.20.1740.10">
    <property type="entry name" value="Amino acid/polyamine transporter I"/>
    <property type="match status" value="2"/>
</dbReference>
<evidence type="ECO:0000256" key="5">
    <source>
        <dbReference type="ARBA" id="ARBA00023136"/>
    </source>
</evidence>
<proteinExistence type="predicted"/>
<dbReference type="PANTHER" id="PTHR42770:SF4">
    <property type="entry name" value="ARGININE_ORNITHINE ANTIPORTER-RELATED"/>
    <property type="match status" value="1"/>
</dbReference>
<dbReference type="EMBL" id="UGUW01000004">
    <property type="protein sequence ID" value="SUD60566.1"/>
    <property type="molecule type" value="Genomic_DNA"/>
</dbReference>
<dbReference type="Proteomes" id="UP000254084">
    <property type="component" value="Unassembled WGS sequence"/>
</dbReference>
<evidence type="ECO:0000256" key="3">
    <source>
        <dbReference type="ARBA" id="ARBA00022692"/>
    </source>
</evidence>
<feature type="transmembrane region" description="Helical" evidence="6">
    <location>
        <begin position="137"/>
        <end position="156"/>
    </location>
</feature>
<keyword evidence="3 6" id="KW-0812">Transmembrane</keyword>
<feature type="transmembrane region" description="Helical" evidence="6">
    <location>
        <begin position="177"/>
        <end position="196"/>
    </location>
</feature>
<keyword evidence="5 6" id="KW-0472">Membrane</keyword>
<evidence type="ECO:0000256" key="6">
    <source>
        <dbReference type="SAM" id="Phobius"/>
    </source>
</evidence>
<reference evidence="7 8" key="1">
    <citation type="submission" date="2018-06" db="EMBL/GenBank/DDBJ databases">
        <authorList>
            <consortium name="Pathogen Informatics"/>
            <person name="Doyle S."/>
        </authorList>
    </citation>
    <scope>NUCLEOTIDE SEQUENCE [LARGE SCALE GENOMIC DNA]</scope>
    <source>
        <strain evidence="7 8">NCTC10860</strain>
    </source>
</reference>
<evidence type="ECO:0000256" key="1">
    <source>
        <dbReference type="ARBA" id="ARBA00004651"/>
    </source>
</evidence>
<dbReference type="GO" id="GO:0022857">
    <property type="term" value="F:transmembrane transporter activity"/>
    <property type="evidence" value="ECO:0007669"/>
    <property type="project" value="InterPro"/>
</dbReference>
<feature type="transmembrane region" description="Helical" evidence="6">
    <location>
        <begin position="6"/>
        <end position="23"/>
    </location>
</feature>
<dbReference type="PANTHER" id="PTHR42770">
    <property type="entry name" value="AMINO ACID TRANSPORTER-RELATED"/>
    <property type="match status" value="1"/>
</dbReference>
<gene>
    <name evidence="7" type="primary">arcD_1</name>
    <name evidence="7" type="ORF">NCTC10860_02913</name>
</gene>
<feature type="transmembrane region" description="Helical" evidence="6">
    <location>
        <begin position="239"/>
        <end position="257"/>
    </location>
</feature>
<protein>
    <submittedName>
        <fullName evidence="7">Arginine/ornithine antiporter</fullName>
    </submittedName>
</protein>
<sequence>MLIGWGITAVGMLALAFVFQNLANRKPQLDGGVYVYAKAGLGDYMDFSSAWGYWISAWLGNVGYFVLLFSTLGDFVPAFGQGNTPLAIVCASGVLWCVHVLVLRGIKEAALINLITTVAKLVPILLFIVIVGLAVSLLGALLQWALLCAEILFVCAKDGTMPAFLRRESAHQVPVNALWLANGMIQLFLLITLFSQGTYLSLIYLASSMILVPYLWSAVYALLLALCSETYEDLAGLRRKDLAIGLLAVGYAIWLLYAGGVKYLMLSALLCASGALLFRQAKCAQGKVLFTRYEWPIFAAVLLTAAVGRLRPVCRASEFVALDKAAARG</sequence>
<comment type="subcellular location">
    <subcellularLocation>
        <location evidence="1">Cell membrane</location>
        <topology evidence="1">Multi-pass membrane protein</topology>
    </subcellularLocation>
</comment>
<evidence type="ECO:0000313" key="7">
    <source>
        <dbReference type="EMBL" id="SUD60566.1"/>
    </source>
</evidence>
<dbReference type="Pfam" id="PF13520">
    <property type="entry name" value="AA_permease_2"/>
    <property type="match status" value="1"/>
</dbReference>
<name>A0A061CUM5_ECTOL</name>
<dbReference type="InterPro" id="IPR050367">
    <property type="entry name" value="APC_superfamily"/>
</dbReference>
<feature type="transmembrane region" description="Helical" evidence="6">
    <location>
        <begin position="202"/>
        <end position="227"/>
    </location>
</feature>
<dbReference type="AlphaFoldDB" id="A0A061CUM5"/>
<evidence type="ECO:0000256" key="2">
    <source>
        <dbReference type="ARBA" id="ARBA00022475"/>
    </source>
</evidence>
<evidence type="ECO:0000313" key="8">
    <source>
        <dbReference type="Proteomes" id="UP000254084"/>
    </source>
</evidence>
<organism evidence="7 8">
    <name type="scientific">Ectopseudomonas oleovorans</name>
    <name type="common">Pseudomonas oleovorans</name>
    <dbReference type="NCBI Taxonomy" id="301"/>
    <lineage>
        <taxon>Bacteria</taxon>
        <taxon>Pseudomonadati</taxon>
        <taxon>Pseudomonadota</taxon>
        <taxon>Gammaproteobacteria</taxon>
        <taxon>Pseudomonadales</taxon>
        <taxon>Pseudomonadaceae</taxon>
        <taxon>Ectopseudomonas</taxon>
    </lineage>
</organism>